<name>A0ABQ4DN20_9CELL</name>
<evidence type="ECO:0000313" key="2">
    <source>
        <dbReference type="EMBL" id="GIG40755.1"/>
    </source>
</evidence>
<accession>A0ABQ4DN20</accession>
<reference evidence="2 3" key="1">
    <citation type="submission" date="2021-01" db="EMBL/GenBank/DDBJ databases">
        <title>Whole genome shotgun sequence of Cellulomonas phragmiteti NBRC 110785.</title>
        <authorList>
            <person name="Komaki H."/>
            <person name="Tamura T."/>
        </authorList>
    </citation>
    <scope>NUCLEOTIDE SEQUENCE [LARGE SCALE GENOMIC DNA]</scope>
    <source>
        <strain evidence="2 3">NBRC 110785</strain>
    </source>
</reference>
<sequence>MTEPTTPDVPPTDDAPDPVAATAPIAPESDPAEVDQILDAPEAAPGFPPALGGVPGVGQPAVRPI</sequence>
<proteinExistence type="predicted"/>
<evidence type="ECO:0000313" key="3">
    <source>
        <dbReference type="Proteomes" id="UP000614741"/>
    </source>
</evidence>
<keyword evidence="3" id="KW-1185">Reference proteome</keyword>
<feature type="region of interest" description="Disordered" evidence="1">
    <location>
        <begin position="1"/>
        <end position="65"/>
    </location>
</feature>
<organism evidence="2 3">
    <name type="scientific">Cellulomonas phragmiteti</name>
    <dbReference type="NCBI Taxonomy" id="478780"/>
    <lineage>
        <taxon>Bacteria</taxon>
        <taxon>Bacillati</taxon>
        <taxon>Actinomycetota</taxon>
        <taxon>Actinomycetes</taxon>
        <taxon>Micrococcales</taxon>
        <taxon>Cellulomonadaceae</taxon>
        <taxon>Cellulomonas</taxon>
    </lineage>
</organism>
<evidence type="ECO:0000256" key="1">
    <source>
        <dbReference type="SAM" id="MobiDB-lite"/>
    </source>
</evidence>
<dbReference type="Proteomes" id="UP000614741">
    <property type="component" value="Unassembled WGS sequence"/>
</dbReference>
<comment type="caution">
    <text evidence="2">The sequence shown here is derived from an EMBL/GenBank/DDBJ whole genome shotgun (WGS) entry which is preliminary data.</text>
</comment>
<protein>
    <submittedName>
        <fullName evidence="2">Uncharacterized protein</fullName>
    </submittedName>
</protein>
<gene>
    <name evidence="2" type="ORF">Cph01nite_25170</name>
</gene>
<dbReference type="RefSeq" id="WP_203674726.1">
    <property type="nucleotide sequence ID" value="NZ_BONP01000015.1"/>
</dbReference>
<dbReference type="EMBL" id="BONP01000015">
    <property type="protein sequence ID" value="GIG40755.1"/>
    <property type="molecule type" value="Genomic_DNA"/>
</dbReference>